<dbReference type="CDD" id="cd03257">
    <property type="entry name" value="ABC_NikE_OppD_transporters"/>
    <property type="match status" value="1"/>
</dbReference>
<dbReference type="EMBL" id="JACBXV010000304">
    <property type="protein sequence ID" value="NYS70406.1"/>
    <property type="molecule type" value="Genomic_DNA"/>
</dbReference>
<proteinExistence type="inferred from homology"/>
<dbReference type="Pfam" id="PF00005">
    <property type="entry name" value="ABC_tran"/>
    <property type="match status" value="1"/>
</dbReference>
<dbReference type="GO" id="GO:0055085">
    <property type="term" value="P:transmembrane transport"/>
    <property type="evidence" value="ECO:0007669"/>
    <property type="project" value="UniProtKB-ARBA"/>
</dbReference>
<dbReference type="PROSITE" id="PS00211">
    <property type="entry name" value="ABC_TRANSPORTER_1"/>
    <property type="match status" value="1"/>
</dbReference>
<sequence>MSGLAVRGLTRSYRAAGGYHRVLRGLDLALAPGQSAALLGRSGCGKTTLLRALLLMDHPGPEDGGQILLEGREVRRGSARRMRPYRRAVQYVPQDAAASLDPRRRVLDQVTTPLRTLGVAGGRAEHEDRAAALLQGLGVAEHLWGSRPHEISGGQAQRVAIARALAPRPSYLLLDEPVSGLDPALRRQVLELLAGLGGRGSGTEPATGRTAAQAAGPSSGERAGREPPEGGDDDAAAPAEGRAPTPALLVVSHDLAAVARICQRCLVMDDGALVEDAPMERILTSPSHRATRALRDAVPQMPAIGA</sequence>
<dbReference type="Gene3D" id="3.40.50.300">
    <property type="entry name" value="P-loop containing nucleotide triphosphate hydrolases"/>
    <property type="match status" value="1"/>
</dbReference>
<comment type="caution">
    <text evidence="7">The sequence shown here is derived from an EMBL/GenBank/DDBJ whole genome shotgun (WGS) entry which is preliminary data.</text>
</comment>
<dbReference type="InterPro" id="IPR017871">
    <property type="entry name" value="ABC_transporter-like_CS"/>
</dbReference>
<evidence type="ECO:0000256" key="1">
    <source>
        <dbReference type="ARBA" id="ARBA00005417"/>
    </source>
</evidence>
<name>A0A853ERX1_9ACTO</name>
<keyword evidence="4 7" id="KW-0067">ATP-binding</keyword>
<dbReference type="GO" id="GO:0005524">
    <property type="term" value="F:ATP binding"/>
    <property type="evidence" value="ECO:0007669"/>
    <property type="project" value="UniProtKB-KW"/>
</dbReference>
<dbReference type="InterPro" id="IPR050319">
    <property type="entry name" value="ABC_transp_ATP-bind"/>
</dbReference>
<dbReference type="PANTHER" id="PTHR43776:SF7">
    <property type="entry name" value="D,D-DIPEPTIDE TRANSPORT ATP-BINDING PROTEIN DDPF-RELATED"/>
    <property type="match status" value="1"/>
</dbReference>
<evidence type="ECO:0000313" key="7">
    <source>
        <dbReference type="EMBL" id="NYS70406.1"/>
    </source>
</evidence>
<dbReference type="AlphaFoldDB" id="A0A853ERX1"/>
<keyword evidence="3" id="KW-0547">Nucleotide-binding</keyword>
<gene>
    <name evidence="7" type="ORF">HZZ05_12990</name>
</gene>
<dbReference type="InterPro" id="IPR003593">
    <property type="entry name" value="AAA+_ATPase"/>
</dbReference>
<dbReference type="GO" id="GO:0016887">
    <property type="term" value="F:ATP hydrolysis activity"/>
    <property type="evidence" value="ECO:0007669"/>
    <property type="project" value="InterPro"/>
</dbReference>
<accession>A0A853ERX1</accession>
<dbReference type="PANTHER" id="PTHR43776">
    <property type="entry name" value="TRANSPORT ATP-BINDING PROTEIN"/>
    <property type="match status" value="1"/>
</dbReference>
<dbReference type="RefSeq" id="WP_179901691.1">
    <property type="nucleotide sequence ID" value="NZ_JACBXV010000304.1"/>
</dbReference>
<dbReference type="InterPro" id="IPR027417">
    <property type="entry name" value="P-loop_NTPase"/>
</dbReference>
<evidence type="ECO:0000313" key="8">
    <source>
        <dbReference type="Proteomes" id="UP000572528"/>
    </source>
</evidence>
<dbReference type="PROSITE" id="PS50893">
    <property type="entry name" value="ABC_TRANSPORTER_2"/>
    <property type="match status" value="1"/>
</dbReference>
<evidence type="ECO:0000259" key="6">
    <source>
        <dbReference type="PROSITE" id="PS50893"/>
    </source>
</evidence>
<evidence type="ECO:0000256" key="4">
    <source>
        <dbReference type="ARBA" id="ARBA00022840"/>
    </source>
</evidence>
<dbReference type="SMART" id="SM00382">
    <property type="entry name" value="AAA"/>
    <property type="match status" value="1"/>
</dbReference>
<organism evidence="7 8">
    <name type="scientific">Actinomyces bowdenii</name>
    <dbReference type="NCBI Taxonomy" id="131109"/>
    <lineage>
        <taxon>Bacteria</taxon>
        <taxon>Bacillati</taxon>
        <taxon>Actinomycetota</taxon>
        <taxon>Actinomycetes</taxon>
        <taxon>Actinomycetales</taxon>
        <taxon>Actinomycetaceae</taxon>
        <taxon>Actinomyces</taxon>
    </lineage>
</organism>
<comment type="similarity">
    <text evidence="1">Belongs to the ABC transporter superfamily.</text>
</comment>
<evidence type="ECO:0000256" key="5">
    <source>
        <dbReference type="SAM" id="MobiDB-lite"/>
    </source>
</evidence>
<feature type="region of interest" description="Disordered" evidence="5">
    <location>
        <begin position="199"/>
        <end position="240"/>
    </location>
</feature>
<evidence type="ECO:0000256" key="2">
    <source>
        <dbReference type="ARBA" id="ARBA00022448"/>
    </source>
</evidence>
<evidence type="ECO:0000256" key="3">
    <source>
        <dbReference type="ARBA" id="ARBA00022741"/>
    </source>
</evidence>
<dbReference type="InterPro" id="IPR003439">
    <property type="entry name" value="ABC_transporter-like_ATP-bd"/>
</dbReference>
<dbReference type="Proteomes" id="UP000572528">
    <property type="component" value="Unassembled WGS sequence"/>
</dbReference>
<reference evidence="7 8" key="1">
    <citation type="submission" date="2020-07" db="EMBL/GenBank/DDBJ databases">
        <title>MOT database genomes.</title>
        <authorList>
            <person name="Joseph S."/>
            <person name="Aduse-Opoku J."/>
            <person name="Hashim A."/>
            <person name="Wade W."/>
            <person name="Curtis M."/>
        </authorList>
    </citation>
    <scope>NUCLEOTIDE SEQUENCE [LARGE SCALE GENOMIC DNA]</scope>
    <source>
        <strain evidence="7 8">WMus004</strain>
    </source>
</reference>
<dbReference type="SUPFAM" id="SSF52540">
    <property type="entry name" value="P-loop containing nucleoside triphosphate hydrolases"/>
    <property type="match status" value="2"/>
</dbReference>
<keyword evidence="2" id="KW-0813">Transport</keyword>
<feature type="domain" description="ABC transporter" evidence="6">
    <location>
        <begin position="4"/>
        <end position="295"/>
    </location>
</feature>
<protein>
    <submittedName>
        <fullName evidence="7">ABC transporter ATP-binding protein</fullName>
    </submittedName>
</protein>